<sequence>MANARSKIDGKTKPLGIEKILYDDTQEERTTVTKSSKNKLSGTKLKASIGHLEADQLKQEFLEKEQMHTFSETGAGVPAFLAKLWRLVDDPDTNHLICWNKDGRSFIIQNQAQFARELLPLNYKHNNMASFIRQLNMYGFHKITSIDNGGLKFDRDEMEFSHPCFKRNCPYLLEHIKRKIANTKSLDDKSGLKPEAVTKVLQDVKAMRGRQDSLDSRFSVMKQENEALWREIASLRQKHAKQQQIVNKLIQFLITIVQPSRNMTSVKRHMQLMIHDTPDNTKLRNKSESESECGPVIHELGEELLDEVADPDIDLMDASSPYSKMIPNNDTEGNGSPLNIERPHSSVSQGSQHYDFSNQSTDDALNTAVTGPTCSSGGKSSVNAINNMTSQKIGMESDSSIIQSVNPDGSQIFYHVTEVPDAIDAHNTDVMPGASPSYSEENVLTTPMVREQMARSQQLKQRNKRRRKQIDDDDDSTDITASMSKIRNVEEKRQSTLLIKSEKEPQIDPMSFLNDFPDDHNTDASVSGSLEENLAANRSSSSLLNAGNIATAAISPVSRANKSPLLGQSTNFYNSNEFITSEMPADIFEESPLISAEPNSYNQQQQKQQQQIQYGRTTANSGKFSSFVARSNNSGNGATASNRASTSAAAAVNQFSNEDRQSNNNSPTTSQQGKTINNGNNMSLAKYKSGGTGNEGIMRDEVNDHLDNVQDELESLKDLLRSDGYSLDANTLLGNGDATNTSTTNRFSLSSQLDGEFLTKLFNDSDILGPFGLNLVNEPNNEKKGVLIKGSELMSYQPMYDLSDIIDINDKNELESVDQANRPSTSRQLPQLEQQQREPTSGLNTPYNDYFANALEPAGTPRKIESATLSDSKTKHPN</sequence>
<dbReference type="Pfam" id="PF00447">
    <property type="entry name" value="HSF_DNA-bind"/>
    <property type="match status" value="1"/>
</dbReference>
<evidence type="ECO:0000256" key="2">
    <source>
        <dbReference type="ARBA" id="ARBA00006403"/>
    </source>
</evidence>
<dbReference type="SMART" id="SM00415">
    <property type="entry name" value="HSF"/>
    <property type="match status" value="1"/>
</dbReference>
<comment type="similarity">
    <text evidence="2 7">Belongs to the HSF family.</text>
</comment>
<reference evidence="10" key="1">
    <citation type="submission" date="2015-06" db="EMBL/GenBank/DDBJ databases">
        <authorList>
            <person name="Hoefler B.C."/>
            <person name="Straight P.D."/>
        </authorList>
    </citation>
    <scope>NUCLEOTIDE SEQUENCE</scope>
</reference>
<organism evidence="10">
    <name type="scientific">Bactrocera latifrons</name>
    <name type="common">Malaysian fruit fly</name>
    <name type="synonym">Chaetodacus latifrons</name>
    <dbReference type="NCBI Taxonomy" id="174628"/>
    <lineage>
        <taxon>Eukaryota</taxon>
        <taxon>Metazoa</taxon>
        <taxon>Ecdysozoa</taxon>
        <taxon>Arthropoda</taxon>
        <taxon>Hexapoda</taxon>
        <taxon>Insecta</taxon>
        <taxon>Pterygota</taxon>
        <taxon>Neoptera</taxon>
        <taxon>Endopterygota</taxon>
        <taxon>Diptera</taxon>
        <taxon>Brachycera</taxon>
        <taxon>Muscomorpha</taxon>
        <taxon>Tephritoidea</taxon>
        <taxon>Tephritidae</taxon>
        <taxon>Bactrocera</taxon>
        <taxon>Bactrocera</taxon>
    </lineage>
</organism>
<evidence type="ECO:0000256" key="5">
    <source>
        <dbReference type="ARBA" id="ARBA00023163"/>
    </source>
</evidence>
<name>A0A0K8UKR1_BACLA</name>
<evidence type="ECO:0000256" key="1">
    <source>
        <dbReference type="ARBA" id="ARBA00004123"/>
    </source>
</evidence>
<feature type="compositionally biased region" description="Low complexity" evidence="8">
    <location>
        <begin position="629"/>
        <end position="651"/>
    </location>
</feature>
<dbReference type="InterPro" id="IPR036390">
    <property type="entry name" value="WH_DNA-bd_sf"/>
</dbReference>
<keyword evidence="3" id="KW-0805">Transcription regulation</keyword>
<dbReference type="EMBL" id="GDHF01025055">
    <property type="protein sequence ID" value="JAI27259.1"/>
    <property type="molecule type" value="Transcribed_RNA"/>
</dbReference>
<dbReference type="PANTHER" id="PTHR10015">
    <property type="entry name" value="HEAT SHOCK TRANSCRIPTION FACTOR"/>
    <property type="match status" value="1"/>
</dbReference>
<keyword evidence="6" id="KW-0539">Nucleus</keyword>
<evidence type="ECO:0000256" key="8">
    <source>
        <dbReference type="SAM" id="MobiDB-lite"/>
    </source>
</evidence>
<evidence type="ECO:0000256" key="6">
    <source>
        <dbReference type="ARBA" id="ARBA00023242"/>
    </source>
</evidence>
<dbReference type="EMBL" id="GDHF01011998">
    <property type="protein sequence ID" value="JAI40316.1"/>
    <property type="molecule type" value="Transcribed_RNA"/>
</dbReference>
<gene>
    <name evidence="10" type="primary">Hsf_11</name>
    <name evidence="11" type="synonym">Hsf_10</name>
    <name evidence="11" type="ORF">c0_g1_i1</name>
    <name evidence="10" type="ORF">c0_g1_i18</name>
</gene>
<dbReference type="Gene3D" id="1.10.10.10">
    <property type="entry name" value="Winged helix-like DNA-binding domain superfamily/Winged helix DNA-binding domain"/>
    <property type="match status" value="1"/>
</dbReference>
<dbReference type="PANTHER" id="PTHR10015:SF427">
    <property type="entry name" value="HEAT SHOCK FACTOR PROTEIN"/>
    <property type="match status" value="1"/>
</dbReference>
<feature type="domain" description="HSF-type DNA-binding" evidence="9">
    <location>
        <begin position="119"/>
        <end position="143"/>
    </location>
</feature>
<dbReference type="PROSITE" id="PS00434">
    <property type="entry name" value="HSF_DOMAIN"/>
    <property type="match status" value="1"/>
</dbReference>
<dbReference type="GO" id="GO:0043565">
    <property type="term" value="F:sequence-specific DNA binding"/>
    <property type="evidence" value="ECO:0007669"/>
    <property type="project" value="InterPro"/>
</dbReference>
<evidence type="ECO:0000256" key="7">
    <source>
        <dbReference type="RuleBase" id="RU004020"/>
    </source>
</evidence>
<feature type="compositionally biased region" description="Low complexity" evidence="8">
    <location>
        <begin position="827"/>
        <end position="839"/>
    </location>
</feature>
<dbReference type="InterPro" id="IPR036388">
    <property type="entry name" value="WH-like_DNA-bd_sf"/>
</dbReference>
<keyword evidence="4" id="KW-0238">DNA-binding</keyword>
<keyword evidence="5" id="KW-0804">Transcription</keyword>
<evidence type="ECO:0000256" key="4">
    <source>
        <dbReference type="ARBA" id="ARBA00023125"/>
    </source>
</evidence>
<evidence type="ECO:0000259" key="9">
    <source>
        <dbReference type="PROSITE" id="PS00434"/>
    </source>
</evidence>
<feature type="region of interest" description="Disordered" evidence="8">
    <location>
        <begin position="319"/>
        <end position="356"/>
    </location>
</feature>
<evidence type="ECO:0000313" key="11">
    <source>
        <dbReference type="EMBL" id="JAI40316.1"/>
    </source>
</evidence>
<dbReference type="FunFam" id="1.10.10.10:FF:000027">
    <property type="entry name" value="Heat shock transcription factor 1"/>
    <property type="match status" value="1"/>
</dbReference>
<feature type="region of interest" description="Disordered" evidence="8">
    <location>
        <begin position="626"/>
        <end position="699"/>
    </location>
</feature>
<feature type="compositionally biased region" description="Polar residues" evidence="8">
    <location>
        <begin position="320"/>
        <end position="337"/>
    </location>
</feature>
<dbReference type="InterPro" id="IPR000232">
    <property type="entry name" value="HSF_DNA-bd"/>
</dbReference>
<proteinExistence type="inferred from homology"/>
<keyword evidence="10" id="KW-0346">Stress response</keyword>
<dbReference type="PRINTS" id="PR00056">
    <property type="entry name" value="HSFDOMAIN"/>
</dbReference>
<dbReference type="GO" id="GO:0005634">
    <property type="term" value="C:nucleus"/>
    <property type="evidence" value="ECO:0007669"/>
    <property type="project" value="UniProtKB-SubCell"/>
</dbReference>
<dbReference type="OrthoDB" id="60033at2759"/>
<accession>A0A0K8UKR1</accession>
<evidence type="ECO:0000313" key="10">
    <source>
        <dbReference type="EMBL" id="JAI27259.1"/>
    </source>
</evidence>
<feature type="compositionally biased region" description="Polar residues" evidence="8">
    <location>
        <begin position="662"/>
        <end position="683"/>
    </location>
</feature>
<comment type="subcellular location">
    <subcellularLocation>
        <location evidence="1">Nucleus</location>
    </subcellularLocation>
</comment>
<feature type="region of interest" description="Disordered" evidence="8">
    <location>
        <begin position="817"/>
        <end position="878"/>
    </location>
</feature>
<protein>
    <submittedName>
        <fullName evidence="10">Heat shock factor protein</fullName>
    </submittedName>
</protein>
<dbReference type="GO" id="GO:0003700">
    <property type="term" value="F:DNA-binding transcription factor activity"/>
    <property type="evidence" value="ECO:0007669"/>
    <property type="project" value="InterPro"/>
</dbReference>
<feature type="region of interest" description="Disordered" evidence="8">
    <location>
        <begin position="455"/>
        <end position="482"/>
    </location>
</feature>
<dbReference type="AlphaFoldDB" id="A0A0K8UKR1"/>
<dbReference type="SUPFAM" id="SSF46785">
    <property type="entry name" value="Winged helix' DNA-binding domain"/>
    <property type="match status" value="1"/>
</dbReference>
<feature type="compositionally biased region" description="Polar residues" evidence="8">
    <location>
        <begin position="345"/>
        <end position="356"/>
    </location>
</feature>
<evidence type="ECO:0000256" key="3">
    <source>
        <dbReference type="ARBA" id="ARBA00023015"/>
    </source>
</evidence>